<dbReference type="GO" id="GO:0003677">
    <property type="term" value="F:DNA binding"/>
    <property type="evidence" value="ECO:0007669"/>
    <property type="project" value="UniProtKB-KW"/>
</dbReference>
<gene>
    <name evidence="2" type="ORF">IWT126_01242</name>
</gene>
<organism evidence="2 3">
    <name type="scientific">Secundilactobacillus silagei JCM 19001</name>
    <dbReference type="NCBI Taxonomy" id="1302250"/>
    <lineage>
        <taxon>Bacteria</taxon>
        <taxon>Bacillati</taxon>
        <taxon>Bacillota</taxon>
        <taxon>Bacilli</taxon>
        <taxon>Lactobacillales</taxon>
        <taxon>Lactobacillaceae</taxon>
        <taxon>Secundilactobacillus</taxon>
    </lineage>
</organism>
<comment type="caution">
    <text evidence="2">The sequence shown here is derived from an EMBL/GenBank/DDBJ whole genome shotgun (WGS) entry which is preliminary data.</text>
</comment>
<evidence type="ECO:0000313" key="2">
    <source>
        <dbReference type="EMBL" id="GAX01216.1"/>
    </source>
</evidence>
<dbReference type="STRING" id="1302250.GCA_001313225_01731"/>
<keyword evidence="3" id="KW-1185">Reference proteome</keyword>
<dbReference type="Proteomes" id="UP000198402">
    <property type="component" value="Unassembled WGS sequence"/>
</dbReference>
<dbReference type="AlphaFoldDB" id="A0A1Z5IHP1"/>
<name>A0A1Z5IHP1_9LACO</name>
<dbReference type="EMBL" id="BCMG01000005">
    <property type="protein sequence ID" value="GAX01216.1"/>
    <property type="molecule type" value="Genomic_DNA"/>
</dbReference>
<dbReference type="InterPro" id="IPR003772">
    <property type="entry name" value="YceD"/>
</dbReference>
<dbReference type="OrthoDB" id="9790372at2"/>
<dbReference type="RefSeq" id="WP_054655003.1">
    <property type="nucleotide sequence ID" value="NZ_BBFL01000007.1"/>
</dbReference>
<feature type="region of interest" description="Disordered" evidence="1">
    <location>
        <begin position="139"/>
        <end position="168"/>
    </location>
</feature>
<protein>
    <submittedName>
        <fullName evidence="2">DNA-binding protein</fullName>
    </submittedName>
</protein>
<sequence>MKLSLSELQKEYRHEPLKFDEALDLKADLMERYPDEVLDVTPVHISGMVSVEDGGDALFYAHVKATMTVPSTRSLTPVELPMAFDVTEFYVASQAAVDRYEKTDVVLVVADDVIDVDKAIADNLLLKIPMQVLTKAEQSADQLPEGHGWEVTVEGDKEADESDSKTVDPRLAKLKNFFDESSKGDKK</sequence>
<accession>A0A1Z5IHP1</accession>
<reference evidence="2 3" key="1">
    <citation type="submission" date="2015-11" db="EMBL/GenBank/DDBJ databases">
        <title>Draft genome sequences of new species of the genus Lactobacillus isolated from orchardgrass silage.</title>
        <authorList>
            <person name="Tohno M."/>
            <person name="Tanizawa Y."/>
            <person name="Arita M."/>
        </authorList>
    </citation>
    <scope>NUCLEOTIDE SEQUENCE [LARGE SCALE GENOMIC DNA]</scope>
    <source>
        <strain evidence="2 3">IWT126</strain>
    </source>
</reference>
<evidence type="ECO:0000313" key="3">
    <source>
        <dbReference type="Proteomes" id="UP000198402"/>
    </source>
</evidence>
<keyword evidence="2" id="KW-0238">DNA-binding</keyword>
<dbReference type="Pfam" id="PF02620">
    <property type="entry name" value="YceD"/>
    <property type="match status" value="1"/>
</dbReference>
<evidence type="ECO:0000256" key="1">
    <source>
        <dbReference type="SAM" id="MobiDB-lite"/>
    </source>
</evidence>
<proteinExistence type="predicted"/>